<organism evidence="3 4">
    <name type="scientific">Trypanosoma brucei gambiense (strain MHOM/CI/86/DAL972)</name>
    <dbReference type="NCBI Taxonomy" id="679716"/>
    <lineage>
        <taxon>Eukaryota</taxon>
        <taxon>Discoba</taxon>
        <taxon>Euglenozoa</taxon>
        <taxon>Kinetoplastea</taxon>
        <taxon>Metakinetoplastina</taxon>
        <taxon>Trypanosomatida</taxon>
        <taxon>Trypanosomatidae</taxon>
        <taxon>Trypanosoma</taxon>
    </lineage>
</organism>
<evidence type="ECO:0000313" key="4">
    <source>
        <dbReference type="Proteomes" id="UP000002316"/>
    </source>
</evidence>
<dbReference type="Proteomes" id="UP000002316">
    <property type="component" value="Chromosome 11"/>
</dbReference>
<evidence type="ECO:0000256" key="2">
    <source>
        <dbReference type="SAM" id="MobiDB-lite"/>
    </source>
</evidence>
<feature type="coiled-coil region" evidence="1">
    <location>
        <begin position="438"/>
        <end position="489"/>
    </location>
</feature>
<evidence type="ECO:0000313" key="3">
    <source>
        <dbReference type="EMBL" id="CBH18410.1"/>
    </source>
</evidence>
<dbReference type="GeneID" id="23866719"/>
<dbReference type="EMBL" id="FN554974">
    <property type="protein sequence ID" value="CBH18410.1"/>
    <property type="molecule type" value="Genomic_DNA"/>
</dbReference>
<feature type="compositionally biased region" description="Polar residues" evidence="2">
    <location>
        <begin position="282"/>
        <end position="303"/>
    </location>
</feature>
<gene>
    <name evidence="3" type="ORF">TbgDal_XI15290</name>
</gene>
<protein>
    <submittedName>
        <fullName evidence="3">Uncharacterized protein</fullName>
    </submittedName>
</protein>
<dbReference type="OrthoDB" id="272048at2759"/>
<feature type="coiled-coil region" evidence="1">
    <location>
        <begin position="372"/>
        <end position="402"/>
    </location>
</feature>
<dbReference type="RefSeq" id="XP_011780674.1">
    <property type="nucleotide sequence ID" value="XM_011782372.1"/>
</dbReference>
<name>D0A9Q9_TRYB9</name>
<feature type="coiled-coil region" evidence="1">
    <location>
        <begin position="693"/>
        <end position="741"/>
    </location>
</feature>
<dbReference type="VEuPathDB" id="TriTrypDB:Tbg972.11.15290"/>
<accession>D0A9Q9</accession>
<dbReference type="AlphaFoldDB" id="D0A9Q9"/>
<proteinExistence type="predicted"/>
<feature type="region of interest" description="Disordered" evidence="2">
    <location>
        <begin position="281"/>
        <end position="303"/>
    </location>
</feature>
<feature type="coiled-coil region" evidence="1">
    <location>
        <begin position="578"/>
        <end position="626"/>
    </location>
</feature>
<keyword evidence="1" id="KW-0175">Coiled coil</keyword>
<dbReference type="KEGG" id="tbg:TbgDal_XI15290"/>
<evidence type="ECO:0000256" key="1">
    <source>
        <dbReference type="SAM" id="Coils"/>
    </source>
</evidence>
<sequence>MASTDEVVLSENRALRVECEAQEVEIAQLKNYLHMSVTKPDLCFGQQRVTLNKCLNSFPEKAWQKLIDETPEVDSPAIITALEDQLADKNKHLTACLQEISNLRSRSGDGKTKPDSITDGNTAHLLSQITFLHNEVERLEQQVNAVRAAGKEELRVITIEYNDKLQLREKENRLLTEQLRGRKNHLADGEDMAARTKTLESQLATALSEKSSLLIEKNNFLAKIRKLEAVIKERKNETSEALRVASQEHTVSNAQIKGLQEVIQVLSDERSSLRRELANLRSGMSSQRVHTETQTDTLPQVSSSVQTDVAPLAAKECQVDSCNQLNDPTTHSVQSLAHMLEIKCAECDDLRGRIDDISAIHGETVSILEVTKKRLEEEAEHKRLLSDDAEKLSLQVRSLQQKCSQYAASERELHVRLANVEDEKQQLIASSFSFEREKKGMEERLQQFQRDMDQLVANKNYCNQQVGQLANENEKLVTEQQRLLRHETQLAYSLKAKDGELQEVLSAYQNAVKEAESQRDAQRTIERELEVVRATLSSKEQSIIYLQEQVSQLHRKDQQSCLDLQTYEYENDQLHRKLVQSTSRVAQLETTCEELQQVSLAKDRAADELQQSLAELSKQLILKENECVLLQHRYESLQHDFSGVQSAYEADSRRCRELEDTNARLVVRGMLSSEHDEKFSSLQGEVKAAQVALQERESLLRTVQEQLQRERDTKERCMTELEAAQASLSEALSSKERLQQIVLDQAATLSHLSQ</sequence>
<feature type="coiled-coil region" evidence="1">
    <location>
        <begin position="122"/>
        <end position="149"/>
    </location>
</feature>
<reference evidence="4" key="1">
    <citation type="journal article" date="2010" name="PLoS Negl. Trop. Dis.">
        <title>The genome sequence of Trypanosoma brucei gambiense, causative agent of chronic human african trypanosomiasis.</title>
        <authorList>
            <person name="Jackson A.P."/>
            <person name="Sanders M."/>
            <person name="Berry A."/>
            <person name="McQuillan J."/>
            <person name="Aslett M.A."/>
            <person name="Quail M.A."/>
            <person name="Chukualim B."/>
            <person name="Capewell P."/>
            <person name="MacLeod A."/>
            <person name="Melville S.E."/>
            <person name="Gibson W."/>
            <person name="Barry J.D."/>
            <person name="Berriman M."/>
            <person name="Hertz-Fowler C."/>
        </authorList>
    </citation>
    <scope>NUCLEOTIDE SEQUENCE [LARGE SCALE GENOMIC DNA]</scope>
    <source>
        <strain evidence="4">MHOM/CI/86/DAL972</strain>
    </source>
</reference>